<comment type="function">
    <text evidence="11">Catalyzes a salvage reaction resulting in the formation of AMP, that is energically less costly than de novo synthesis.</text>
</comment>
<evidence type="ECO:0000313" key="13">
    <source>
        <dbReference type="EMBL" id="SLN36577.1"/>
    </source>
</evidence>
<dbReference type="InterPro" id="IPR005764">
    <property type="entry name" value="Ade_phspho_trans"/>
</dbReference>
<dbReference type="EMBL" id="FWFN01000003">
    <property type="protein sequence ID" value="SLN36577.1"/>
    <property type="molecule type" value="Genomic_DNA"/>
</dbReference>
<evidence type="ECO:0000259" key="12">
    <source>
        <dbReference type="Pfam" id="PF00156"/>
    </source>
</evidence>
<dbReference type="GO" id="GO:0044209">
    <property type="term" value="P:AMP salvage"/>
    <property type="evidence" value="ECO:0007669"/>
    <property type="project" value="UniProtKB-UniRule"/>
</dbReference>
<sequence>MKTLEDYIRVTPDFPKPGIVFRDISTLVADPDGMRLCVSQLAEPYRAAGIDRVAGLEARGFILGAALALELGKGFLPIRKKGKLSGPVIGESYALEYGEAEIEMNDDVLRPGERVLMVDDLLATGGTAEAGINLVERVGAKVVSCAFVVDLLDVGGRARLEGRGMEVFSLLRY</sequence>
<evidence type="ECO:0000256" key="8">
    <source>
        <dbReference type="ARBA" id="ARBA00022676"/>
    </source>
</evidence>
<evidence type="ECO:0000256" key="11">
    <source>
        <dbReference type="HAMAP-Rule" id="MF_00004"/>
    </source>
</evidence>
<dbReference type="GO" id="GO:0005737">
    <property type="term" value="C:cytoplasm"/>
    <property type="evidence" value="ECO:0007669"/>
    <property type="project" value="UniProtKB-SubCell"/>
</dbReference>
<dbReference type="PANTHER" id="PTHR11776:SF7">
    <property type="entry name" value="PHOSPHORIBOSYLTRANSFERASE DOMAIN-CONTAINING PROTEIN"/>
    <property type="match status" value="1"/>
</dbReference>
<evidence type="ECO:0000256" key="2">
    <source>
        <dbReference type="ARBA" id="ARBA00004496"/>
    </source>
</evidence>
<protein>
    <recommendedName>
        <fullName evidence="6 11">Adenine phosphoribosyltransferase</fullName>
        <shortName evidence="11">APRT</shortName>
        <ecNumber evidence="6 11">2.4.2.7</ecNumber>
    </recommendedName>
</protein>
<keyword evidence="8 11" id="KW-0328">Glycosyltransferase</keyword>
<comment type="similarity">
    <text evidence="4 11">Belongs to the purine/pyrimidine phosphoribosyltransferase family.</text>
</comment>
<organism evidence="13 14">
    <name type="scientific">Pseudooceanicola marinus</name>
    <dbReference type="NCBI Taxonomy" id="396013"/>
    <lineage>
        <taxon>Bacteria</taxon>
        <taxon>Pseudomonadati</taxon>
        <taxon>Pseudomonadota</taxon>
        <taxon>Alphaproteobacteria</taxon>
        <taxon>Rhodobacterales</taxon>
        <taxon>Paracoccaceae</taxon>
        <taxon>Pseudooceanicola</taxon>
    </lineage>
</organism>
<dbReference type="Proteomes" id="UP000193963">
    <property type="component" value="Unassembled WGS sequence"/>
</dbReference>
<dbReference type="UniPathway" id="UPA00588">
    <property type="reaction ID" value="UER00646"/>
</dbReference>
<evidence type="ECO:0000256" key="7">
    <source>
        <dbReference type="ARBA" id="ARBA00022490"/>
    </source>
</evidence>
<dbReference type="GO" id="GO:0003999">
    <property type="term" value="F:adenine phosphoribosyltransferase activity"/>
    <property type="evidence" value="ECO:0007669"/>
    <property type="project" value="UniProtKB-UniRule"/>
</dbReference>
<dbReference type="NCBIfam" id="TIGR01090">
    <property type="entry name" value="apt"/>
    <property type="match status" value="1"/>
</dbReference>
<gene>
    <name evidence="11 13" type="primary">apt</name>
    <name evidence="13" type="ORF">PSM7751_01578</name>
</gene>
<comment type="pathway">
    <text evidence="3 11">Purine metabolism; AMP biosynthesis via salvage pathway; AMP from adenine: step 1/1.</text>
</comment>
<proteinExistence type="inferred from homology"/>
<keyword evidence="14" id="KW-1185">Reference proteome</keyword>
<keyword evidence="10 11" id="KW-0660">Purine salvage</keyword>
<dbReference type="NCBIfam" id="NF002636">
    <property type="entry name" value="PRK02304.1-5"/>
    <property type="match status" value="1"/>
</dbReference>
<dbReference type="InterPro" id="IPR029057">
    <property type="entry name" value="PRTase-like"/>
</dbReference>
<keyword evidence="9 11" id="KW-0808">Transferase</keyword>
<evidence type="ECO:0000256" key="3">
    <source>
        <dbReference type="ARBA" id="ARBA00004659"/>
    </source>
</evidence>
<dbReference type="SUPFAM" id="SSF53271">
    <property type="entry name" value="PRTase-like"/>
    <property type="match status" value="1"/>
</dbReference>
<feature type="domain" description="Phosphoribosyltransferase" evidence="12">
    <location>
        <begin position="49"/>
        <end position="150"/>
    </location>
</feature>
<evidence type="ECO:0000256" key="1">
    <source>
        <dbReference type="ARBA" id="ARBA00000868"/>
    </source>
</evidence>
<accession>A0A1X6Z087</accession>
<dbReference type="NCBIfam" id="NF002634">
    <property type="entry name" value="PRK02304.1-3"/>
    <property type="match status" value="1"/>
</dbReference>
<dbReference type="InterPro" id="IPR050120">
    <property type="entry name" value="Adenine_PRTase"/>
</dbReference>
<keyword evidence="7 11" id="KW-0963">Cytoplasm</keyword>
<dbReference type="InterPro" id="IPR000836">
    <property type="entry name" value="PRTase_dom"/>
</dbReference>
<comment type="subcellular location">
    <subcellularLocation>
        <location evidence="2 11">Cytoplasm</location>
    </subcellularLocation>
</comment>
<reference evidence="14" key="1">
    <citation type="submission" date="2017-03" db="EMBL/GenBank/DDBJ databases">
        <authorList>
            <person name="Rodrigo-Torres L."/>
            <person name="Arahal R.D."/>
            <person name="Lucena T."/>
        </authorList>
    </citation>
    <scope>NUCLEOTIDE SEQUENCE [LARGE SCALE GENOMIC DNA]</scope>
    <source>
        <strain evidence="14">CECT 7751</strain>
    </source>
</reference>
<evidence type="ECO:0000256" key="9">
    <source>
        <dbReference type="ARBA" id="ARBA00022679"/>
    </source>
</evidence>
<evidence type="ECO:0000256" key="10">
    <source>
        <dbReference type="ARBA" id="ARBA00022726"/>
    </source>
</evidence>
<dbReference type="GO" id="GO:0006168">
    <property type="term" value="P:adenine salvage"/>
    <property type="evidence" value="ECO:0007669"/>
    <property type="project" value="InterPro"/>
</dbReference>
<comment type="catalytic activity">
    <reaction evidence="1 11">
        <text>AMP + diphosphate = 5-phospho-alpha-D-ribose 1-diphosphate + adenine</text>
        <dbReference type="Rhea" id="RHEA:16609"/>
        <dbReference type="ChEBI" id="CHEBI:16708"/>
        <dbReference type="ChEBI" id="CHEBI:33019"/>
        <dbReference type="ChEBI" id="CHEBI:58017"/>
        <dbReference type="ChEBI" id="CHEBI:456215"/>
        <dbReference type="EC" id="2.4.2.7"/>
    </reaction>
</comment>
<comment type="subunit">
    <text evidence="5 11">Homodimer.</text>
</comment>
<dbReference type="RefSeq" id="WP_085887463.1">
    <property type="nucleotide sequence ID" value="NZ_FWFN01000003.1"/>
</dbReference>
<evidence type="ECO:0000256" key="4">
    <source>
        <dbReference type="ARBA" id="ARBA00008391"/>
    </source>
</evidence>
<evidence type="ECO:0000313" key="14">
    <source>
        <dbReference type="Proteomes" id="UP000193963"/>
    </source>
</evidence>
<name>A0A1X6Z087_9RHOB</name>
<dbReference type="AlphaFoldDB" id="A0A1X6Z087"/>
<dbReference type="Pfam" id="PF00156">
    <property type="entry name" value="Pribosyltran"/>
    <property type="match status" value="1"/>
</dbReference>
<evidence type="ECO:0000256" key="6">
    <source>
        <dbReference type="ARBA" id="ARBA00011893"/>
    </source>
</evidence>
<dbReference type="GO" id="GO:0006166">
    <property type="term" value="P:purine ribonucleoside salvage"/>
    <property type="evidence" value="ECO:0007669"/>
    <property type="project" value="UniProtKB-UniRule"/>
</dbReference>
<dbReference type="CDD" id="cd06223">
    <property type="entry name" value="PRTases_typeI"/>
    <property type="match status" value="1"/>
</dbReference>
<evidence type="ECO:0000256" key="5">
    <source>
        <dbReference type="ARBA" id="ARBA00011738"/>
    </source>
</evidence>
<dbReference type="PANTHER" id="PTHR11776">
    <property type="entry name" value="ADENINE PHOSPHORIBOSYLTRANSFERASE"/>
    <property type="match status" value="1"/>
</dbReference>
<dbReference type="FunFam" id="3.40.50.2020:FF:000021">
    <property type="entry name" value="Adenine phosphoribosyltransferase"/>
    <property type="match status" value="1"/>
</dbReference>
<dbReference type="OrthoDB" id="9803963at2"/>
<dbReference type="HAMAP" id="MF_00004">
    <property type="entry name" value="Aden_phosphoribosyltr"/>
    <property type="match status" value="1"/>
</dbReference>
<dbReference type="Gene3D" id="3.40.50.2020">
    <property type="match status" value="1"/>
</dbReference>
<dbReference type="EC" id="2.4.2.7" evidence="6 11"/>